<keyword evidence="1" id="KW-0472">Membrane</keyword>
<reference evidence="2" key="1">
    <citation type="submission" date="2020-12" db="EMBL/GenBank/DDBJ databases">
        <title>Ramlibacter sp. nov., isolated from a freshwater alga, Cryptomonas.</title>
        <authorList>
            <person name="Kim H.M."/>
            <person name="Jeon C.O."/>
        </authorList>
    </citation>
    <scope>NUCLEOTIDE SEQUENCE</scope>
    <source>
        <strain evidence="2">CrO1</strain>
    </source>
</reference>
<protein>
    <submittedName>
        <fullName evidence="2">DUF2269 domain-containing protein</fullName>
    </submittedName>
</protein>
<feature type="transmembrane region" description="Helical" evidence="1">
    <location>
        <begin position="9"/>
        <end position="29"/>
    </location>
</feature>
<dbReference type="RefSeq" id="WP_200789122.1">
    <property type="nucleotide sequence ID" value="NZ_JAEDAO010000001.1"/>
</dbReference>
<name>A0A934USV1_9BURK</name>
<keyword evidence="3" id="KW-1185">Reference proteome</keyword>
<gene>
    <name evidence="2" type="ORF">I8E28_16065</name>
</gene>
<feature type="transmembrane region" description="Helical" evidence="1">
    <location>
        <begin position="49"/>
        <end position="69"/>
    </location>
</feature>
<dbReference type="EMBL" id="JAEDAO010000001">
    <property type="protein sequence ID" value="MBK0394118.1"/>
    <property type="molecule type" value="Genomic_DNA"/>
</dbReference>
<proteinExistence type="predicted"/>
<keyword evidence="1" id="KW-0812">Transmembrane</keyword>
<keyword evidence="1" id="KW-1133">Transmembrane helix</keyword>
<sequence length="159" mass="17808">MEYLALKWIHILSSTVLFGTGVGSAFYLLATTLSRNPRAVATVSSWVVWADWLFTTPTAIVQPLTGWLLVRHAGFQWSQPWLHASVVLYGVAIACWLPVVRLQYLLRDEAQACAAAGAPLSPRYWRVFIAWTALGFVAFAAFLMIFWLMVAKQWPLAHG</sequence>
<dbReference type="InterPro" id="IPR018729">
    <property type="entry name" value="DUF2269_transmembrane"/>
</dbReference>
<dbReference type="Pfam" id="PF10027">
    <property type="entry name" value="DUF2269"/>
    <property type="match status" value="1"/>
</dbReference>
<comment type="caution">
    <text evidence="2">The sequence shown here is derived from an EMBL/GenBank/DDBJ whole genome shotgun (WGS) entry which is preliminary data.</text>
</comment>
<feature type="transmembrane region" description="Helical" evidence="1">
    <location>
        <begin position="81"/>
        <end position="99"/>
    </location>
</feature>
<organism evidence="2 3">
    <name type="scientific">Ramlibacter algicola</name>
    <dbReference type="NCBI Taxonomy" id="2795217"/>
    <lineage>
        <taxon>Bacteria</taxon>
        <taxon>Pseudomonadati</taxon>
        <taxon>Pseudomonadota</taxon>
        <taxon>Betaproteobacteria</taxon>
        <taxon>Burkholderiales</taxon>
        <taxon>Comamonadaceae</taxon>
        <taxon>Ramlibacter</taxon>
    </lineage>
</organism>
<dbReference type="Proteomes" id="UP000617041">
    <property type="component" value="Unassembled WGS sequence"/>
</dbReference>
<evidence type="ECO:0000256" key="1">
    <source>
        <dbReference type="SAM" id="Phobius"/>
    </source>
</evidence>
<evidence type="ECO:0000313" key="2">
    <source>
        <dbReference type="EMBL" id="MBK0394118.1"/>
    </source>
</evidence>
<feature type="transmembrane region" description="Helical" evidence="1">
    <location>
        <begin position="128"/>
        <end position="150"/>
    </location>
</feature>
<accession>A0A934USV1</accession>
<evidence type="ECO:0000313" key="3">
    <source>
        <dbReference type="Proteomes" id="UP000617041"/>
    </source>
</evidence>
<dbReference type="AlphaFoldDB" id="A0A934USV1"/>